<sequence>MTDASPSGACGASGQTTNITTSGSYWCSGVSSHDLFGNLINAGRLFISQTQYKYLISAIGQISNWSGHDSNNGNLHNAKNGWIQLNDYGSISGASYNWNLRQVNNNGTIQMCGRGDTGGSTYQIYSDLDLTNNGLISFEQYFSNYGSSFNIRNPTLTTSTGGANCYNNGAVRLINVNYQQVQNVYGSGCWQLGVGSTLYLQDGTGAYQNPTAGPSLPGQSIIFQDSSAVLHMDAKVYSRNSNFGAQVFGFGSGNAIEFYETISKFSYSGSTLTVTMTSGNTCNINLGSGYSAGSFFKARNPSKYTLFGYNAIFYNGAAPSRSAPAQCSLSAPICSNLGSTLPSTTATSSFASSTSSTVLSTSSAGAIVSSITSHATLSSSGTVSSSASQTTSGQALSSASSGTATSSLAVATTQSSSTVTSVCSFTSPYISTNTGTPYYPALATSYTTDPALTATTTSGQACPTTPENGTYCGFINPEDPCAPQPDGYGPVPTPDTASAFLAYPSLHALASAAPTVIASQCNTQYQQVFRDLNGSVSAQSYLGLYDLEVYDATVCAAHCDATNLCTSFNIFAERDPSLNPSNNDSTAPTVWGYYCPNPPSMTTFKCTLWGSSIDSSLATNTGSSREEFQVVITASDGYDRTNVTVPQDPTGSSTTSFSASTTIATSTSGTTASPVSTSSSAAAAASTSSWSTTHPWGNGHNCHGKAINASPYSMGSRFFPGGYNPQVCSDFALAQNAQNAASSASSKCEMFNAVYLHKNGKPWGTYCTLYSTSLDDSYATYSGGKSGSDQYDCKQSWTWSLRS</sequence>
<dbReference type="AlphaFoldDB" id="A0A9W7SK02"/>
<keyword evidence="6" id="KW-1185">Reference proteome</keyword>
<keyword evidence="1" id="KW-0732">Signal</keyword>
<dbReference type="PANTHER" id="PTHR36578:SF1">
    <property type="entry name" value="APPLE DOMAIN-CONTAINING PROTEIN"/>
    <property type="match status" value="1"/>
</dbReference>
<gene>
    <name evidence="5" type="ORF">Tdes44962_MAKER00969</name>
</gene>
<proteinExistence type="predicted"/>
<dbReference type="EMBL" id="RIBY02002422">
    <property type="protein sequence ID" value="KAH9815721.1"/>
    <property type="molecule type" value="Genomic_DNA"/>
</dbReference>
<dbReference type="Proteomes" id="UP001138500">
    <property type="component" value="Unassembled WGS sequence"/>
</dbReference>
<evidence type="ECO:0000256" key="1">
    <source>
        <dbReference type="ARBA" id="ARBA00022729"/>
    </source>
</evidence>
<organism evidence="5 6">
    <name type="scientific">Teratosphaeria destructans</name>
    <dbReference type="NCBI Taxonomy" id="418781"/>
    <lineage>
        <taxon>Eukaryota</taxon>
        <taxon>Fungi</taxon>
        <taxon>Dikarya</taxon>
        <taxon>Ascomycota</taxon>
        <taxon>Pezizomycotina</taxon>
        <taxon>Dothideomycetes</taxon>
        <taxon>Dothideomycetidae</taxon>
        <taxon>Mycosphaerellales</taxon>
        <taxon>Teratosphaeriaceae</taxon>
        <taxon>Teratosphaeria</taxon>
    </lineage>
</organism>
<name>A0A9W7SK02_9PEZI</name>
<feature type="region of interest" description="Disordered" evidence="3">
    <location>
        <begin position="639"/>
        <end position="659"/>
    </location>
</feature>
<dbReference type="OrthoDB" id="271448at2759"/>
<keyword evidence="2" id="KW-0325">Glycoprotein</keyword>
<dbReference type="PANTHER" id="PTHR36578">
    <property type="entry name" value="CHROMOSOME 15, WHOLE GENOME SHOTGUN SEQUENCE"/>
    <property type="match status" value="1"/>
</dbReference>
<comment type="caution">
    <text evidence="5">The sequence shown here is derived from an EMBL/GenBank/DDBJ whole genome shotgun (WGS) entry which is preliminary data.</text>
</comment>
<protein>
    <submittedName>
        <fullName evidence="5">Threonine-rich GPI-anchored glycoprotein</fullName>
    </submittedName>
</protein>
<evidence type="ECO:0000313" key="6">
    <source>
        <dbReference type="Proteomes" id="UP001138500"/>
    </source>
</evidence>
<dbReference type="InterPro" id="IPR021031">
    <property type="entry name" value="Hyphal-reg_cell_wall_N"/>
</dbReference>
<evidence type="ECO:0000256" key="3">
    <source>
        <dbReference type="SAM" id="MobiDB-lite"/>
    </source>
</evidence>
<feature type="domain" description="Hyphally-regulated cell wall protein N-terminal" evidence="4">
    <location>
        <begin position="22"/>
        <end position="328"/>
    </location>
</feature>
<reference evidence="5 6" key="1">
    <citation type="journal article" date="2018" name="IMA Fungus">
        <title>IMA Genome-F 10: Nine draft genome sequences of Claviceps purpurea s.lat., including C. arundinis, C. humidiphila, and C. cf. spartinae, pseudomolecules for the pitch canker pathogen Fusarium circinatum, draft genome of Davidsoniella eucalypti, Grosmannia galeiformis, Quambalaria eucalypti, and Teratosphaeria destructans.</title>
        <authorList>
            <person name="Wingfield B.D."/>
            <person name="Liu M."/>
            <person name="Nguyen H.D."/>
            <person name="Lane F.A."/>
            <person name="Morgan S.W."/>
            <person name="De Vos L."/>
            <person name="Wilken P.M."/>
            <person name="Duong T.A."/>
            <person name="Aylward J."/>
            <person name="Coetzee M.P."/>
            <person name="Dadej K."/>
            <person name="De Beer Z.W."/>
            <person name="Findlay W."/>
            <person name="Havenga M."/>
            <person name="Kolarik M."/>
            <person name="Menzies J.G."/>
            <person name="Naidoo K."/>
            <person name="Pochopski O."/>
            <person name="Shoukouhi P."/>
            <person name="Santana Q.C."/>
            <person name="Seifert K.A."/>
            <person name="Soal N."/>
            <person name="Steenkamp E.T."/>
            <person name="Tatham C.T."/>
            <person name="van der Nest M.A."/>
            <person name="Wingfield M.J."/>
        </authorList>
    </citation>
    <scope>NUCLEOTIDE SEQUENCE [LARGE SCALE GENOMIC DNA]</scope>
    <source>
        <strain evidence="5">CMW44962</strain>
    </source>
</reference>
<evidence type="ECO:0000313" key="5">
    <source>
        <dbReference type="EMBL" id="KAH9815721.1"/>
    </source>
</evidence>
<feature type="compositionally biased region" description="Polar residues" evidence="3">
    <location>
        <begin position="641"/>
        <end position="651"/>
    </location>
</feature>
<reference evidence="5 6" key="2">
    <citation type="journal article" date="2021" name="Curr. Genet.">
        <title>Genetic response to nitrogen starvation in the aggressive Eucalyptus foliar pathogen Teratosphaeria destructans.</title>
        <authorList>
            <person name="Havenga M."/>
            <person name="Wingfield B.D."/>
            <person name="Wingfield M.J."/>
            <person name="Dreyer L.L."/>
            <person name="Roets F."/>
            <person name="Aylward J."/>
        </authorList>
    </citation>
    <scope>NUCLEOTIDE SEQUENCE [LARGE SCALE GENOMIC DNA]</scope>
    <source>
        <strain evidence="5">CMW44962</strain>
    </source>
</reference>
<accession>A0A9W7SK02</accession>
<evidence type="ECO:0000256" key="2">
    <source>
        <dbReference type="ARBA" id="ARBA00023180"/>
    </source>
</evidence>
<evidence type="ECO:0000259" key="4">
    <source>
        <dbReference type="Pfam" id="PF11765"/>
    </source>
</evidence>
<dbReference type="Pfam" id="PF11765">
    <property type="entry name" value="Hyphal_reg_CWP"/>
    <property type="match status" value="1"/>
</dbReference>
<dbReference type="GO" id="GO:0009277">
    <property type="term" value="C:fungal-type cell wall"/>
    <property type="evidence" value="ECO:0007669"/>
    <property type="project" value="UniProtKB-ARBA"/>
</dbReference>